<dbReference type="PANTHER" id="PTHR33568">
    <property type="entry name" value="DNA POLYMERASE"/>
    <property type="match status" value="1"/>
</dbReference>
<dbReference type="Gene3D" id="3.30.420.10">
    <property type="entry name" value="Ribonuclease H-like superfamily/Ribonuclease H"/>
    <property type="match status" value="1"/>
</dbReference>
<dbReference type="AlphaFoldDB" id="A0A8B6BGP1"/>
<proteinExistence type="predicted"/>
<dbReference type="GO" id="GO:0003676">
    <property type="term" value="F:nucleic acid binding"/>
    <property type="evidence" value="ECO:0007669"/>
    <property type="project" value="InterPro"/>
</dbReference>
<dbReference type="EMBL" id="UYJE01000046">
    <property type="protein sequence ID" value="VDH89536.1"/>
    <property type="molecule type" value="Genomic_DNA"/>
</dbReference>
<organism evidence="3 4">
    <name type="scientific">Mytilus galloprovincialis</name>
    <name type="common">Mediterranean mussel</name>
    <dbReference type="NCBI Taxonomy" id="29158"/>
    <lineage>
        <taxon>Eukaryota</taxon>
        <taxon>Metazoa</taxon>
        <taxon>Spiralia</taxon>
        <taxon>Lophotrochozoa</taxon>
        <taxon>Mollusca</taxon>
        <taxon>Bivalvia</taxon>
        <taxon>Autobranchia</taxon>
        <taxon>Pteriomorphia</taxon>
        <taxon>Mytilida</taxon>
        <taxon>Mytiloidea</taxon>
        <taxon>Mytilidae</taxon>
        <taxon>Mytilinae</taxon>
        <taxon>Mytilus</taxon>
    </lineage>
</organism>
<dbReference type="PROSITE" id="PS50157">
    <property type="entry name" value="ZINC_FINGER_C2H2_2"/>
    <property type="match status" value="1"/>
</dbReference>
<gene>
    <name evidence="3" type="ORF">MGAL_10B001783</name>
</gene>
<dbReference type="PANTHER" id="PTHR33568:SF3">
    <property type="entry name" value="DNA-DIRECTED DNA POLYMERASE"/>
    <property type="match status" value="1"/>
</dbReference>
<name>A0A8B6BGP1_MYTGA</name>
<dbReference type="InterPro" id="IPR036397">
    <property type="entry name" value="RNaseH_sf"/>
</dbReference>
<keyword evidence="4" id="KW-1185">Reference proteome</keyword>
<comment type="caution">
    <text evidence="3">The sequence shown here is derived from an EMBL/GenBank/DDBJ whole genome shotgun (WGS) entry which is preliminary data.</text>
</comment>
<dbReference type="InterPro" id="IPR013087">
    <property type="entry name" value="Znf_C2H2_type"/>
</dbReference>
<dbReference type="PROSITE" id="PS00028">
    <property type="entry name" value="ZINC_FINGER_C2H2_1"/>
    <property type="match status" value="1"/>
</dbReference>
<dbReference type="GO" id="GO:0008270">
    <property type="term" value="F:zinc ion binding"/>
    <property type="evidence" value="ECO:0007669"/>
    <property type="project" value="UniProtKB-KW"/>
</dbReference>
<dbReference type="OrthoDB" id="6119242at2759"/>
<dbReference type="SUPFAM" id="SSF53098">
    <property type="entry name" value="Ribonuclease H-like"/>
    <property type="match status" value="1"/>
</dbReference>
<dbReference type="Proteomes" id="UP000596742">
    <property type="component" value="Unassembled WGS sequence"/>
</dbReference>
<feature type="domain" description="C2H2-type" evidence="2">
    <location>
        <begin position="16"/>
        <end position="38"/>
    </location>
</feature>
<evidence type="ECO:0000313" key="3">
    <source>
        <dbReference type="EMBL" id="VDH89536.1"/>
    </source>
</evidence>
<keyword evidence="1" id="KW-0863">Zinc-finger</keyword>
<sequence length="1069" mass="123171">MLLNNSQVLDKLVILLTCTWCKKRFYLSTELRDHLEIHEILGDMTTGQNTTVNIANNTTVDHSSDISDVPSTSFSNQYTPTLENELVTPLHCPSDDLGDSFLGNLLPFNSTSCPYTNGSDIENVLVGTDQHITLNMNDSEEEGYVAEPEENPYLFRRSGQKTFSKNLAKETTYQVKFNDTWKGKKLRNLKKELENMFDDVLNKAKGNDNDLGRVIISHPELNNSIVVPLDKWSNINSQRVMEAVENVLNSEENLPSDTSMHVTIGNITVPRGSGRLPIIRLKGTSNSLALKKSILQVCNEDKMCLATAIGRCFLKLCKIVPLEKWRETTKNDEDMNTFQKVIKHGMTTKSYFKHVSASALKNTSYSKTMAITLCKEANLSTDEALSIRDIEHFENVLDVNILVLSARLGNKFCRVSTKAQRKNIYLYLIENADGTGHFQGTHWCYQRKTLKDTTKKEPRKYFFYDFETTQNEKMSCEEGYAPNVPCGKSCTDRDRCRKCKECTHCHRITCNYNNQCKDDHVPSRPCLKKCSADERCKTCKICENCNQSWCGLAEHKVNYAVLQSTCVICENVELTADSKCNTCGSRCDKCRIFKKNTTTLPCESSCGYRQRVFKGDDVPYEFCSQIMTPHYKNTVLIAHNAKGFDNYPVLNALIEHHSVKPNKIFFNGSKIVYMHVSKNLDLTFLDSINFIGMKLSKIPKCFGLQELQKGYFPHLFNTKENQSYEGPHPEAYYYGIEYMGEEEANTFWKWYNSNKSKTFDFQSEMYKYCVSDVDILRRGCMQFRKIMMEVTSVSNEKITEDIDPYDYVTIASACQAIYRQLFLEEEYETVLTNLSNNETLKCPSKQESGQILVRLPRGEWVTEKALHSSDTYKVEKTTFVKSPIAVVPSEGYVARDDFSKVSIQWLEWIMETSRRKGKRLHIQHALNGRGEYKVPGTNYRLDGYVEFPKKTAYEFLGCVFHGCPSCYPHDRTKTTHPMTKHSMNELYYLTRKKERELIRLGYKYVCIWEHEFHHQLDLDDPMRDYVSTCEIEDRLDVRQSFFGGRTNPITLYHECTEPGETIEYFDFTR</sequence>
<protein>
    <recommendedName>
        <fullName evidence="2">C2H2-type domain-containing protein</fullName>
    </recommendedName>
</protein>
<accession>A0A8B6BGP1</accession>
<dbReference type="Gene3D" id="3.40.960.10">
    <property type="entry name" value="VSR Endonuclease"/>
    <property type="match status" value="1"/>
</dbReference>
<evidence type="ECO:0000256" key="1">
    <source>
        <dbReference type="PROSITE-ProRule" id="PRU00042"/>
    </source>
</evidence>
<keyword evidence="1" id="KW-0862">Zinc</keyword>
<keyword evidence="1" id="KW-0479">Metal-binding</keyword>
<reference evidence="3" key="1">
    <citation type="submission" date="2018-11" db="EMBL/GenBank/DDBJ databases">
        <authorList>
            <person name="Alioto T."/>
            <person name="Alioto T."/>
        </authorList>
    </citation>
    <scope>NUCLEOTIDE SEQUENCE</scope>
</reference>
<evidence type="ECO:0000259" key="2">
    <source>
        <dbReference type="PROSITE" id="PS50157"/>
    </source>
</evidence>
<dbReference type="InterPro" id="IPR012337">
    <property type="entry name" value="RNaseH-like_sf"/>
</dbReference>
<evidence type="ECO:0000313" key="4">
    <source>
        <dbReference type="Proteomes" id="UP000596742"/>
    </source>
</evidence>